<evidence type="ECO:0000256" key="2">
    <source>
        <dbReference type="SAM" id="SignalP"/>
    </source>
</evidence>
<dbReference type="EMBL" id="ML213590">
    <property type="protein sequence ID" value="TFK44006.1"/>
    <property type="molecule type" value="Genomic_DNA"/>
</dbReference>
<keyword evidence="1" id="KW-0472">Membrane</keyword>
<evidence type="ECO:0000313" key="4">
    <source>
        <dbReference type="Proteomes" id="UP000308652"/>
    </source>
</evidence>
<keyword evidence="1" id="KW-0812">Transmembrane</keyword>
<keyword evidence="4" id="KW-1185">Reference proteome</keyword>
<feature type="chain" id="PRO_5023090461" evidence="2">
    <location>
        <begin position="22"/>
        <end position="224"/>
    </location>
</feature>
<feature type="signal peptide" evidence="2">
    <location>
        <begin position="1"/>
        <end position="21"/>
    </location>
</feature>
<organism evidence="3 4">
    <name type="scientific">Crucibulum laeve</name>
    <dbReference type="NCBI Taxonomy" id="68775"/>
    <lineage>
        <taxon>Eukaryota</taxon>
        <taxon>Fungi</taxon>
        <taxon>Dikarya</taxon>
        <taxon>Basidiomycota</taxon>
        <taxon>Agaricomycotina</taxon>
        <taxon>Agaricomycetes</taxon>
        <taxon>Agaricomycetidae</taxon>
        <taxon>Agaricales</taxon>
        <taxon>Agaricineae</taxon>
        <taxon>Nidulariaceae</taxon>
        <taxon>Crucibulum</taxon>
    </lineage>
</organism>
<reference evidence="3 4" key="1">
    <citation type="journal article" date="2019" name="Nat. Ecol. Evol.">
        <title>Megaphylogeny resolves global patterns of mushroom evolution.</title>
        <authorList>
            <person name="Varga T."/>
            <person name="Krizsan K."/>
            <person name="Foldi C."/>
            <person name="Dima B."/>
            <person name="Sanchez-Garcia M."/>
            <person name="Sanchez-Ramirez S."/>
            <person name="Szollosi G.J."/>
            <person name="Szarkandi J.G."/>
            <person name="Papp V."/>
            <person name="Albert L."/>
            <person name="Andreopoulos W."/>
            <person name="Angelini C."/>
            <person name="Antonin V."/>
            <person name="Barry K.W."/>
            <person name="Bougher N.L."/>
            <person name="Buchanan P."/>
            <person name="Buyck B."/>
            <person name="Bense V."/>
            <person name="Catcheside P."/>
            <person name="Chovatia M."/>
            <person name="Cooper J."/>
            <person name="Damon W."/>
            <person name="Desjardin D."/>
            <person name="Finy P."/>
            <person name="Geml J."/>
            <person name="Haridas S."/>
            <person name="Hughes K."/>
            <person name="Justo A."/>
            <person name="Karasinski D."/>
            <person name="Kautmanova I."/>
            <person name="Kiss B."/>
            <person name="Kocsube S."/>
            <person name="Kotiranta H."/>
            <person name="LaButti K.M."/>
            <person name="Lechner B.E."/>
            <person name="Liimatainen K."/>
            <person name="Lipzen A."/>
            <person name="Lukacs Z."/>
            <person name="Mihaltcheva S."/>
            <person name="Morgado L.N."/>
            <person name="Niskanen T."/>
            <person name="Noordeloos M.E."/>
            <person name="Ohm R.A."/>
            <person name="Ortiz-Santana B."/>
            <person name="Ovrebo C."/>
            <person name="Racz N."/>
            <person name="Riley R."/>
            <person name="Savchenko A."/>
            <person name="Shiryaev A."/>
            <person name="Soop K."/>
            <person name="Spirin V."/>
            <person name="Szebenyi C."/>
            <person name="Tomsovsky M."/>
            <person name="Tulloss R.E."/>
            <person name="Uehling J."/>
            <person name="Grigoriev I.V."/>
            <person name="Vagvolgyi C."/>
            <person name="Papp T."/>
            <person name="Martin F.M."/>
            <person name="Miettinen O."/>
            <person name="Hibbett D.S."/>
            <person name="Nagy L.G."/>
        </authorList>
    </citation>
    <scope>NUCLEOTIDE SEQUENCE [LARGE SCALE GENOMIC DNA]</scope>
    <source>
        <strain evidence="3 4">CBS 166.37</strain>
    </source>
</reference>
<gene>
    <name evidence="3" type="ORF">BDQ12DRAFT_660835</name>
</gene>
<dbReference type="AlphaFoldDB" id="A0A5C3MI15"/>
<sequence length="224" mass="22925">MYAPSILFLPLFSFFFSVGRAQTVTLYAVNLGDAPVASAAVTAISTAAATVTTIISAIGTGSDGFTTYVEQHVPITTAPDPSQTSSTVSLASFNLGGLGLPSILTYAQAASGIKSVQFLSAEDVISEELSCTFASPAPGASAACVDVIERIVPSTTEAATATIPGRLVPFHTFIASSSNQNASFSQSTSSPSSQSNSAHVGSSVTVSRIGIPILMVFLGLMIWF</sequence>
<keyword evidence="2" id="KW-0732">Signal</keyword>
<dbReference type="Proteomes" id="UP000308652">
    <property type="component" value="Unassembled WGS sequence"/>
</dbReference>
<evidence type="ECO:0000256" key="1">
    <source>
        <dbReference type="SAM" id="Phobius"/>
    </source>
</evidence>
<protein>
    <submittedName>
        <fullName evidence="3">Uncharacterized protein</fullName>
    </submittedName>
</protein>
<feature type="transmembrane region" description="Helical" evidence="1">
    <location>
        <begin position="200"/>
        <end position="223"/>
    </location>
</feature>
<proteinExistence type="predicted"/>
<evidence type="ECO:0000313" key="3">
    <source>
        <dbReference type="EMBL" id="TFK44006.1"/>
    </source>
</evidence>
<keyword evidence="1" id="KW-1133">Transmembrane helix</keyword>
<name>A0A5C3MI15_9AGAR</name>
<accession>A0A5C3MI15</accession>